<accession>A0ABY7DNK3</accession>
<comment type="similarity">
    <text evidence="1">Belongs to the ClpA/ClpB family. Torsin subfamily.</text>
</comment>
<dbReference type="Pfam" id="PF06309">
    <property type="entry name" value="Torsin"/>
    <property type="match status" value="1"/>
</dbReference>
<feature type="domain" description="Torsin-1A C-terminal" evidence="2">
    <location>
        <begin position="182"/>
        <end position="242"/>
    </location>
</feature>
<dbReference type="PANTHER" id="PTHR10760:SF2">
    <property type="entry name" value="LD13476P-RELATED"/>
    <property type="match status" value="1"/>
</dbReference>
<organism evidence="3 4">
    <name type="scientific">Mya arenaria</name>
    <name type="common">Soft-shell clam</name>
    <dbReference type="NCBI Taxonomy" id="6604"/>
    <lineage>
        <taxon>Eukaryota</taxon>
        <taxon>Metazoa</taxon>
        <taxon>Spiralia</taxon>
        <taxon>Lophotrochozoa</taxon>
        <taxon>Mollusca</taxon>
        <taxon>Bivalvia</taxon>
        <taxon>Autobranchia</taxon>
        <taxon>Heteroconchia</taxon>
        <taxon>Euheterodonta</taxon>
        <taxon>Imparidentia</taxon>
        <taxon>Neoheterodontei</taxon>
        <taxon>Myida</taxon>
        <taxon>Myoidea</taxon>
        <taxon>Myidae</taxon>
        <taxon>Mya</taxon>
    </lineage>
</organism>
<dbReference type="InterPro" id="IPR001270">
    <property type="entry name" value="ClpA/B"/>
</dbReference>
<dbReference type="PRINTS" id="PR00300">
    <property type="entry name" value="CLPPROTEASEA"/>
</dbReference>
<protein>
    <submittedName>
        <fullName evidence="3">TOR1A-like protein</fullName>
    </submittedName>
</protein>
<keyword evidence="4" id="KW-1185">Reference proteome</keyword>
<evidence type="ECO:0000313" key="4">
    <source>
        <dbReference type="Proteomes" id="UP001164746"/>
    </source>
</evidence>
<dbReference type="InterPro" id="IPR010448">
    <property type="entry name" value="Torsin"/>
</dbReference>
<gene>
    <name evidence="3" type="ORF">MAR_022318</name>
</gene>
<evidence type="ECO:0000259" key="2">
    <source>
        <dbReference type="Pfam" id="PF21376"/>
    </source>
</evidence>
<dbReference type="PANTHER" id="PTHR10760">
    <property type="entry name" value="TORSIN"/>
    <property type="match status" value="1"/>
</dbReference>
<evidence type="ECO:0000256" key="1">
    <source>
        <dbReference type="ARBA" id="ARBA00006235"/>
    </source>
</evidence>
<name>A0ABY7DNK3_MYAAR</name>
<dbReference type="SUPFAM" id="SSF52540">
    <property type="entry name" value="P-loop containing nucleoside triphosphate hydrolases"/>
    <property type="match status" value="1"/>
</dbReference>
<dbReference type="InterPro" id="IPR027417">
    <property type="entry name" value="P-loop_NTPase"/>
</dbReference>
<dbReference type="Pfam" id="PF21376">
    <property type="entry name" value="TOR1A_C"/>
    <property type="match status" value="1"/>
</dbReference>
<reference evidence="3" key="1">
    <citation type="submission" date="2022-11" db="EMBL/GenBank/DDBJ databases">
        <title>Centuries of genome instability and evolution in soft-shell clam transmissible cancer (bioRxiv).</title>
        <authorList>
            <person name="Hart S.F.M."/>
            <person name="Yonemitsu M.A."/>
            <person name="Giersch R.M."/>
            <person name="Beal B.F."/>
            <person name="Arriagada G."/>
            <person name="Davis B.W."/>
            <person name="Ostrander E.A."/>
            <person name="Goff S.P."/>
            <person name="Metzger M.J."/>
        </authorList>
    </citation>
    <scope>NUCLEOTIDE SEQUENCE</scope>
    <source>
        <strain evidence="3">MELC-2E11</strain>
        <tissue evidence="3">Siphon/mantle</tissue>
    </source>
</reference>
<dbReference type="EMBL" id="CP111014">
    <property type="protein sequence ID" value="WAQ97945.1"/>
    <property type="molecule type" value="Genomic_DNA"/>
</dbReference>
<evidence type="ECO:0000313" key="3">
    <source>
        <dbReference type="EMBL" id="WAQ97945.1"/>
    </source>
</evidence>
<dbReference type="InterPro" id="IPR049337">
    <property type="entry name" value="TOR1A_C"/>
</dbReference>
<dbReference type="Proteomes" id="UP001164746">
    <property type="component" value="Chromosome 3"/>
</dbReference>
<proteinExistence type="inferred from homology"/>
<dbReference type="Gene3D" id="3.40.50.300">
    <property type="entry name" value="P-loop containing nucleotide triphosphate hydrolases"/>
    <property type="match status" value="1"/>
</dbReference>
<sequence length="248" mass="28841">MNPKRPLVLSFHGRPGTGKNLVSSLISEHMYAKGMSSQYVHYFSATKDFMHEGKLEGYKHTTEQHIVAAMQACPQSLFIFDEMDKMPSGIMNVMKPYLEYNQPVEGTDYRRSVFIFLSNIGRNQIANALLDHMQQYKERYTLKIRDLEEIVRLPSCDLESTFKKSVCVRSSPISAFIPFLPLERRHVEQCIINGLFEKGYYQYGFQIDNDTVKQIADEMTYFPENTRLFSTTGCKRVYEKIDLIMQHD</sequence>